<dbReference type="AlphaFoldDB" id="A0A7W8JD70"/>
<reference evidence="1 2" key="1">
    <citation type="submission" date="2020-08" db="EMBL/GenBank/DDBJ databases">
        <title>Genomic Encyclopedia of Type Strains, Phase IV (KMG-V): Genome sequencing to study the core and pangenomes of soil and plant-associated prokaryotes.</title>
        <authorList>
            <person name="Whitman W."/>
        </authorList>
    </citation>
    <scope>NUCLEOTIDE SEQUENCE [LARGE SCALE GENOMIC DNA]</scope>
    <source>
        <strain evidence="1 2">M8US30</strain>
    </source>
</reference>
<protein>
    <submittedName>
        <fullName evidence="1">Uncharacterized protein</fullName>
    </submittedName>
</protein>
<accession>A0A7W8JD70</accession>
<evidence type="ECO:0000313" key="2">
    <source>
        <dbReference type="Proteomes" id="UP000569092"/>
    </source>
</evidence>
<name>A0A7W8JD70_9BACT</name>
<comment type="caution">
    <text evidence="1">The sequence shown here is derived from an EMBL/GenBank/DDBJ whole genome shotgun (WGS) entry which is preliminary data.</text>
</comment>
<dbReference type="Proteomes" id="UP000569092">
    <property type="component" value="Unassembled WGS sequence"/>
</dbReference>
<organism evidence="1 2">
    <name type="scientific">Tunturiibacter lichenicola</name>
    <dbReference type="NCBI Taxonomy" id="2051959"/>
    <lineage>
        <taxon>Bacteria</taxon>
        <taxon>Pseudomonadati</taxon>
        <taxon>Acidobacteriota</taxon>
        <taxon>Terriglobia</taxon>
        <taxon>Terriglobales</taxon>
        <taxon>Acidobacteriaceae</taxon>
        <taxon>Tunturiibacter</taxon>
    </lineage>
</organism>
<gene>
    <name evidence="1" type="ORF">HDF10_003877</name>
</gene>
<dbReference type="EMBL" id="JACHDZ010000007">
    <property type="protein sequence ID" value="MBB5345876.1"/>
    <property type="molecule type" value="Genomic_DNA"/>
</dbReference>
<proteinExistence type="predicted"/>
<evidence type="ECO:0000313" key="1">
    <source>
        <dbReference type="EMBL" id="MBB5345876.1"/>
    </source>
</evidence>
<sequence length="78" mass="8943">MQTNFTGHHATSRDSFMVAGASSRTSLRSQERAYLESEHIFEGTKLRNSKLYHGRSGDNRRNMPLQYGLVLSFLFMSE</sequence>